<name>A0A397S1G8_9GLOM</name>
<comment type="caution">
    <text evidence="7">The sequence shown here is derived from an EMBL/GenBank/DDBJ whole genome shotgun (WGS) entry which is preliminary data.</text>
</comment>
<evidence type="ECO:0000256" key="1">
    <source>
        <dbReference type="ARBA" id="ARBA00022617"/>
    </source>
</evidence>
<dbReference type="InterPro" id="IPR050668">
    <property type="entry name" value="Cytochrome_b5"/>
</dbReference>
<dbReference type="GO" id="GO:0016020">
    <property type="term" value="C:membrane"/>
    <property type="evidence" value="ECO:0007669"/>
    <property type="project" value="TreeGrafter"/>
</dbReference>
<dbReference type="GO" id="GO:0046872">
    <property type="term" value="F:metal ion binding"/>
    <property type="evidence" value="ECO:0007669"/>
    <property type="project" value="UniProtKB-UniRule"/>
</dbReference>
<reference evidence="7 8" key="1">
    <citation type="submission" date="2018-06" db="EMBL/GenBank/DDBJ databases">
        <title>Comparative genomics reveals the genomic features of Rhizophagus irregularis, R. cerebriforme, R. diaphanum and Gigaspora rosea, and their symbiotic lifestyle signature.</title>
        <authorList>
            <person name="Morin E."/>
            <person name="San Clemente H."/>
            <person name="Chen E.C.H."/>
            <person name="De La Providencia I."/>
            <person name="Hainaut M."/>
            <person name="Kuo A."/>
            <person name="Kohler A."/>
            <person name="Murat C."/>
            <person name="Tang N."/>
            <person name="Roy S."/>
            <person name="Loubradou J."/>
            <person name="Henrissat B."/>
            <person name="Grigoriev I.V."/>
            <person name="Corradi N."/>
            <person name="Roux C."/>
            <person name="Martin F.M."/>
        </authorList>
    </citation>
    <scope>NUCLEOTIDE SEQUENCE [LARGE SCALE GENOMIC DNA]</scope>
    <source>
        <strain evidence="7 8">DAOM 227022</strain>
    </source>
</reference>
<evidence type="ECO:0000313" key="8">
    <source>
        <dbReference type="Proteomes" id="UP000265703"/>
    </source>
</evidence>
<protein>
    <submittedName>
        <fullName evidence="7">Cytochrome b5-like heme/steroid binding domain-containing protein</fullName>
    </submittedName>
</protein>
<keyword evidence="8" id="KW-1185">Reference proteome</keyword>
<dbReference type="Proteomes" id="UP000265703">
    <property type="component" value="Unassembled WGS sequence"/>
</dbReference>
<dbReference type="PANTHER" id="PTHR19359">
    <property type="entry name" value="CYTOCHROME B5"/>
    <property type="match status" value="1"/>
</dbReference>
<dbReference type="PROSITE" id="PS50255">
    <property type="entry name" value="CYTOCHROME_B5_2"/>
    <property type="match status" value="1"/>
</dbReference>
<dbReference type="EMBL" id="QKYT01001143">
    <property type="protein sequence ID" value="RIA79798.1"/>
    <property type="molecule type" value="Genomic_DNA"/>
</dbReference>
<dbReference type="SUPFAM" id="SSF55856">
    <property type="entry name" value="Cytochrome b5-like heme/steroid binding domain"/>
    <property type="match status" value="1"/>
</dbReference>
<gene>
    <name evidence="7" type="ORF">C1645_793758</name>
</gene>
<dbReference type="PROSITE" id="PS00191">
    <property type="entry name" value="CYTOCHROME_B5_1"/>
    <property type="match status" value="1"/>
</dbReference>
<organism evidence="7 8">
    <name type="scientific">Glomus cerebriforme</name>
    <dbReference type="NCBI Taxonomy" id="658196"/>
    <lineage>
        <taxon>Eukaryota</taxon>
        <taxon>Fungi</taxon>
        <taxon>Fungi incertae sedis</taxon>
        <taxon>Mucoromycota</taxon>
        <taxon>Glomeromycotina</taxon>
        <taxon>Glomeromycetes</taxon>
        <taxon>Glomerales</taxon>
        <taxon>Glomeraceae</taxon>
        <taxon>Glomus</taxon>
    </lineage>
</organism>
<comment type="similarity">
    <text evidence="4 5">Belongs to the cytochrome b5 family.</text>
</comment>
<dbReference type="PANTHER" id="PTHR19359:SF14">
    <property type="entry name" value="CYTOCHROME B5 A"/>
    <property type="match status" value="1"/>
</dbReference>
<dbReference type="PRINTS" id="PR00363">
    <property type="entry name" value="CYTOCHROMEB5"/>
</dbReference>
<dbReference type="STRING" id="658196.A0A397S1G8"/>
<dbReference type="Pfam" id="PF00173">
    <property type="entry name" value="Cyt-b5"/>
    <property type="match status" value="1"/>
</dbReference>
<evidence type="ECO:0000256" key="5">
    <source>
        <dbReference type="RuleBase" id="RU362121"/>
    </source>
</evidence>
<dbReference type="AlphaFoldDB" id="A0A397S1G8"/>
<evidence type="ECO:0000256" key="3">
    <source>
        <dbReference type="ARBA" id="ARBA00023004"/>
    </source>
</evidence>
<evidence type="ECO:0000313" key="7">
    <source>
        <dbReference type="EMBL" id="RIA79798.1"/>
    </source>
</evidence>
<dbReference type="InterPro" id="IPR018506">
    <property type="entry name" value="Cyt_B5_heme-BS"/>
</dbReference>
<dbReference type="InterPro" id="IPR001199">
    <property type="entry name" value="Cyt_B5-like_heme/steroid-bd"/>
</dbReference>
<dbReference type="InterPro" id="IPR036400">
    <property type="entry name" value="Cyt_B5-like_heme/steroid_sf"/>
</dbReference>
<accession>A0A397S1G8</accession>
<keyword evidence="1 5" id="KW-0349">Heme</keyword>
<dbReference type="GO" id="GO:0020037">
    <property type="term" value="F:heme binding"/>
    <property type="evidence" value="ECO:0007669"/>
    <property type="project" value="UniProtKB-UniRule"/>
</dbReference>
<evidence type="ECO:0000256" key="2">
    <source>
        <dbReference type="ARBA" id="ARBA00022723"/>
    </source>
</evidence>
<sequence>MWSVVINGRVLNATSFLPDHPGGKRSILLYAGKDASEEFNMLHEKNVIDKYAPHIVIGTLKN</sequence>
<evidence type="ECO:0000256" key="4">
    <source>
        <dbReference type="ARBA" id="ARBA00038168"/>
    </source>
</evidence>
<feature type="domain" description="Cytochrome b5 heme-binding" evidence="6">
    <location>
        <begin position="1"/>
        <end position="61"/>
    </location>
</feature>
<keyword evidence="3 5" id="KW-0408">Iron</keyword>
<keyword evidence="2 5" id="KW-0479">Metal-binding</keyword>
<proteinExistence type="inferred from homology"/>
<dbReference type="OrthoDB" id="260519at2759"/>
<evidence type="ECO:0000259" key="6">
    <source>
        <dbReference type="PROSITE" id="PS50255"/>
    </source>
</evidence>
<dbReference type="SMART" id="SM01117">
    <property type="entry name" value="Cyt-b5"/>
    <property type="match status" value="1"/>
</dbReference>
<dbReference type="Gene3D" id="3.10.120.10">
    <property type="entry name" value="Cytochrome b5-like heme/steroid binding domain"/>
    <property type="match status" value="1"/>
</dbReference>